<proteinExistence type="predicted"/>
<dbReference type="AlphaFoldDB" id="A0AAE0ASC1"/>
<evidence type="ECO:0008006" key="5">
    <source>
        <dbReference type="Google" id="ProtNLM"/>
    </source>
</evidence>
<protein>
    <recommendedName>
        <fullName evidence="5">MULE transposase domain-containing protein</fullName>
    </recommendedName>
</protein>
<feature type="compositionally biased region" description="Basic and acidic residues" evidence="1">
    <location>
        <begin position="79"/>
        <end position="89"/>
    </location>
</feature>
<sequence>MSFPPHDTRDPNDPENYFSFKVHHGGDLCGKLDNYIGGTVNLFDYISFEKLSLLYIDDIAIKLGFGEVGDDNGAENDVEEHGPVGDKHMPTNHGPAVDEYGSDAVDEYRPTDHGPAGDEHEPDAVDYGANGVVHRGLGQYASQRDTNDTNVDASRWQYYRARNAARQMIKINDKQKGLIDAIGDLFPNSKHRFCVKHLYNNFKGQHKGFLLKQILWGIAKSTTKQEFTQCMERMQSESEVVYQWLVSKDHIHLSRAFFKDIVLCDMLCNNMCEAFNLAILQARDKPIIIMMEMIRNYLMTRLVRKRSEVEKWQHEIGSKVFKFDFCTLFLVIVRLMFFLMINVFCYPVYSGNYKYQVTARGADQFVVDIDKKTYACKK</sequence>
<name>A0AAE0ASC1_9ROSI</name>
<evidence type="ECO:0000256" key="1">
    <source>
        <dbReference type="SAM" id="MobiDB-lite"/>
    </source>
</evidence>
<dbReference type="PANTHER" id="PTHR31973">
    <property type="entry name" value="POLYPROTEIN, PUTATIVE-RELATED"/>
    <property type="match status" value="1"/>
</dbReference>
<dbReference type="EMBL" id="JANJYJ010000003">
    <property type="protein sequence ID" value="KAK3222694.1"/>
    <property type="molecule type" value="Genomic_DNA"/>
</dbReference>
<evidence type="ECO:0000313" key="4">
    <source>
        <dbReference type="Proteomes" id="UP001281410"/>
    </source>
</evidence>
<accession>A0AAE0ASC1</accession>
<dbReference type="PANTHER" id="PTHR31973:SF187">
    <property type="entry name" value="MUTATOR TRANSPOSASE MUDRA PROTEIN"/>
    <property type="match status" value="1"/>
</dbReference>
<gene>
    <name evidence="3" type="ORF">Dsin_009719</name>
</gene>
<organism evidence="3 4">
    <name type="scientific">Dipteronia sinensis</name>
    <dbReference type="NCBI Taxonomy" id="43782"/>
    <lineage>
        <taxon>Eukaryota</taxon>
        <taxon>Viridiplantae</taxon>
        <taxon>Streptophyta</taxon>
        <taxon>Embryophyta</taxon>
        <taxon>Tracheophyta</taxon>
        <taxon>Spermatophyta</taxon>
        <taxon>Magnoliopsida</taxon>
        <taxon>eudicotyledons</taxon>
        <taxon>Gunneridae</taxon>
        <taxon>Pentapetalae</taxon>
        <taxon>rosids</taxon>
        <taxon>malvids</taxon>
        <taxon>Sapindales</taxon>
        <taxon>Sapindaceae</taxon>
        <taxon>Hippocastanoideae</taxon>
        <taxon>Acereae</taxon>
        <taxon>Dipteronia</taxon>
    </lineage>
</organism>
<comment type="caution">
    <text evidence="3">The sequence shown here is derived from an EMBL/GenBank/DDBJ whole genome shotgun (WGS) entry which is preliminary data.</text>
</comment>
<keyword evidence="2" id="KW-1133">Transmembrane helix</keyword>
<reference evidence="3" key="1">
    <citation type="journal article" date="2023" name="Plant J.">
        <title>Genome sequences and population genomics provide insights into the demographic history, inbreeding, and mutation load of two 'living fossil' tree species of Dipteronia.</title>
        <authorList>
            <person name="Feng Y."/>
            <person name="Comes H.P."/>
            <person name="Chen J."/>
            <person name="Zhu S."/>
            <person name="Lu R."/>
            <person name="Zhang X."/>
            <person name="Li P."/>
            <person name="Qiu J."/>
            <person name="Olsen K.M."/>
            <person name="Qiu Y."/>
        </authorList>
    </citation>
    <scope>NUCLEOTIDE SEQUENCE</scope>
    <source>
        <strain evidence="3">NBL</strain>
    </source>
</reference>
<keyword evidence="4" id="KW-1185">Reference proteome</keyword>
<evidence type="ECO:0000313" key="3">
    <source>
        <dbReference type="EMBL" id="KAK3222694.1"/>
    </source>
</evidence>
<evidence type="ECO:0000256" key="2">
    <source>
        <dbReference type="SAM" id="Phobius"/>
    </source>
</evidence>
<keyword evidence="2" id="KW-0472">Membrane</keyword>
<feature type="transmembrane region" description="Helical" evidence="2">
    <location>
        <begin position="328"/>
        <end position="349"/>
    </location>
</feature>
<keyword evidence="2" id="KW-0812">Transmembrane</keyword>
<dbReference type="Proteomes" id="UP001281410">
    <property type="component" value="Unassembled WGS sequence"/>
</dbReference>
<feature type="region of interest" description="Disordered" evidence="1">
    <location>
        <begin position="70"/>
        <end position="92"/>
    </location>
</feature>